<feature type="compositionally biased region" description="Low complexity" evidence="1">
    <location>
        <begin position="125"/>
        <end position="134"/>
    </location>
</feature>
<feature type="compositionally biased region" description="Low complexity" evidence="1">
    <location>
        <begin position="363"/>
        <end position="398"/>
    </location>
</feature>
<dbReference type="InParanoid" id="G4ZZG7"/>
<feature type="region of interest" description="Disordered" evidence="1">
    <location>
        <begin position="279"/>
        <end position="484"/>
    </location>
</feature>
<accession>G4ZZG7</accession>
<evidence type="ECO:0000256" key="1">
    <source>
        <dbReference type="SAM" id="MobiDB-lite"/>
    </source>
</evidence>
<name>G4ZZG7_PHYSP</name>
<organism evidence="2 3">
    <name type="scientific">Phytophthora sojae (strain P6497)</name>
    <name type="common">Soybean stem and root rot agent</name>
    <name type="synonym">Phytophthora megasperma f. sp. glycines</name>
    <dbReference type="NCBI Taxonomy" id="1094619"/>
    <lineage>
        <taxon>Eukaryota</taxon>
        <taxon>Sar</taxon>
        <taxon>Stramenopiles</taxon>
        <taxon>Oomycota</taxon>
        <taxon>Peronosporomycetes</taxon>
        <taxon>Peronosporales</taxon>
        <taxon>Peronosporaceae</taxon>
        <taxon>Phytophthora</taxon>
    </lineage>
</organism>
<feature type="region of interest" description="Disordered" evidence="1">
    <location>
        <begin position="1"/>
        <end position="134"/>
    </location>
</feature>
<keyword evidence="3" id="KW-1185">Reference proteome</keyword>
<feature type="compositionally biased region" description="Acidic residues" evidence="1">
    <location>
        <begin position="41"/>
        <end position="60"/>
    </location>
</feature>
<gene>
    <name evidence="2" type="ORF">PHYSODRAFT_563907</name>
</gene>
<sequence>MRMLAMMHDAERRREEHEHGRAGLRSPLASGAPDKAGAEGVLDDELDDDELDEDDEDDADVRELDPVDGFPSPPTRARSRRRFVKPAQTTYALSFSRRHALARRGRAKAQSDDAHDRGGRNECRPALPGGAASVSSLSSVLTEVMTGKTTALNNIVDTTPPQPDVSYVVRTAADGTPYVAASDGSKYFENSTIGQIFLKPAPNQAGASSRGRRSDLDFLQSGGWRHQQQQQLQQQQPTRRSDFVGAEVASSTSAQGVDVDAKKGSKPLLGFKGFHIGKKKEKKNSASDLNAVREQEQEQMQEQEQRVDNEFPMLDPDQVDRSRGDSSWEAPAVKINVRQETQAQEASAMKLLDSTGMQAAHQANAGMHAGSASSSDSGSNSLSSSSSTNSGAAATTTSKLPRLQPKKDLPAPPLAFDAYDEEDNPLCRSFQNVRDVDLIRSKSDEFEDDEDHEQAHDEEHGEAAAAAAAAGVDEDFPDVDSPDFAGRVRVSSGATSVAEFVGGFKGQLSRRSGSSGLVNRKRAVRHARLTAEEQKAADLARKIRDARNRIPLEFRDEYMSLAALHELQKKKKKRALGRHVRFNPEVQCREFEVESEDEDDGYDSPDEIVDAVQLVSKRDVVHAEDVVADSVEAMAYGFDAPRLSSLDSDDDGNGSFSSSPMTFSQPSKDSRMSFSDL</sequence>
<feature type="region of interest" description="Disordered" evidence="1">
    <location>
        <begin position="641"/>
        <end position="677"/>
    </location>
</feature>
<proteinExistence type="predicted"/>
<dbReference type="OMA" id="VQCREFE"/>
<feature type="compositionally biased region" description="Basic and acidic residues" evidence="1">
    <location>
        <begin position="8"/>
        <end position="21"/>
    </location>
</feature>
<dbReference type="Proteomes" id="UP000002640">
    <property type="component" value="Unassembled WGS sequence"/>
</dbReference>
<feature type="compositionally biased region" description="Basic and acidic residues" evidence="1">
    <location>
        <begin position="109"/>
        <end position="123"/>
    </location>
</feature>
<feature type="compositionally biased region" description="Acidic residues" evidence="1">
    <location>
        <begin position="472"/>
        <end position="481"/>
    </location>
</feature>
<evidence type="ECO:0000313" key="3">
    <source>
        <dbReference type="Proteomes" id="UP000002640"/>
    </source>
</evidence>
<feature type="compositionally biased region" description="Polar residues" evidence="1">
    <location>
        <begin position="660"/>
        <end position="677"/>
    </location>
</feature>
<dbReference type="AlphaFoldDB" id="G4ZZG7"/>
<reference evidence="2 3" key="1">
    <citation type="journal article" date="2006" name="Science">
        <title>Phytophthora genome sequences uncover evolutionary origins and mechanisms of pathogenesis.</title>
        <authorList>
            <person name="Tyler B.M."/>
            <person name="Tripathy S."/>
            <person name="Zhang X."/>
            <person name="Dehal P."/>
            <person name="Jiang R.H."/>
            <person name="Aerts A."/>
            <person name="Arredondo F.D."/>
            <person name="Baxter L."/>
            <person name="Bensasson D."/>
            <person name="Beynon J.L."/>
            <person name="Chapman J."/>
            <person name="Damasceno C.M."/>
            <person name="Dorrance A.E."/>
            <person name="Dou D."/>
            <person name="Dickerman A.W."/>
            <person name="Dubchak I.L."/>
            <person name="Garbelotto M."/>
            <person name="Gijzen M."/>
            <person name="Gordon S.G."/>
            <person name="Govers F."/>
            <person name="Grunwald N.J."/>
            <person name="Huang W."/>
            <person name="Ivors K.L."/>
            <person name="Jones R.W."/>
            <person name="Kamoun S."/>
            <person name="Krampis K."/>
            <person name="Lamour K.H."/>
            <person name="Lee M.K."/>
            <person name="McDonald W.H."/>
            <person name="Medina M."/>
            <person name="Meijer H.J."/>
            <person name="Nordberg E.K."/>
            <person name="Maclean D.J."/>
            <person name="Ospina-Giraldo M.D."/>
            <person name="Morris P.F."/>
            <person name="Phuntumart V."/>
            <person name="Putnam N.H."/>
            <person name="Rash S."/>
            <person name="Rose J.K."/>
            <person name="Sakihama Y."/>
            <person name="Salamov A.A."/>
            <person name="Savidor A."/>
            <person name="Scheuring C.F."/>
            <person name="Smith B.M."/>
            <person name="Sobral B.W."/>
            <person name="Terry A."/>
            <person name="Torto-Alalibo T.A."/>
            <person name="Win J."/>
            <person name="Xu Z."/>
            <person name="Zhang H."/>
            <person name="Grigoriev I.V."/>
            <person name="Rokhsar D.S."/>
            <person name="Boore J.L."/>
        </authorList>
    </citation>
    <scope>NUCLEOTIDE SEQUENCE [LARGE SCALE GENOMIC DNA]</scope>
    <source>
        <strain evidence="2 3">P6497</strain>
    </source>
</reference>
<dbReference type="GeneID" id="20663767"/>
<feature type="compositionally biased region" description="Basic and acidic residues" evidence="1">
    <location>
        <begin position="453"/>
        <end position="462"/>
    </location>
</feature>
<dbReference type="EMBL" id="JH159158">
    <property type="protein sequence ID" value="EGZ11167.1"/>
    <property type="molecule type" value="Genomic_DNA"/>
</dbReference>
<dbReference type="KEGG" id="psoj:PHYSODRAFT_563907"/>
<protein>
    <submittedName>
        <fullName evidence="2">Uncharacterized protein</fullName>
    </submittedName>
</protein>
<evidence type="ECO:0000313" key="2">
    <source>
        <dbReference type="EMBL" id="EGZ11167.1"/>
    </source>
</evidence>
<feature type="compositionally biased region" description="Basic and acidic residues" evidence="1">
    <location>
        <begin position="434"/>
        <end position="444"/>
    </location>
</feature>
<feature type="compositionally biased region" description="Basic residues" evidence="1">
    <location>
        <begin position="96"/>
        <end position="107"/>
    </location>
</feature>
<dbReference type="RefSeq" id="XP_009533912.1">
    <property type="nucleotide sequence ID" value="XM_009535617.1"/>
</dbReference>